<dbReference type="GO" id="GO:0036424">
    <property type="term" value="F:L-phosphoserine phosphatase activity"/>
    <property type="evidence" value="ECO:0007669"/>
    <property type="project" value="TreeGrafter"/>
</dbReference>
<comment type="cofactor">
    <cofactor evidence="1">
        <name>Mg(2+)</name>
        <dbReference type="ChEBI" id="CHEBI:18420"/>
    </cofactor>
</comment>
<dbReference type="GO" id="GO:0005737">
    <property type="term" value="C:cytoplasm"/>
    <property type="evidence" value="ECO:0007669"/>
    <property type="project" value="TreeGrafter"/>
</dbReference>
<evidence type="ECO:0000256" key="9">
    <source>
        <dbReference type="ARBA" id="ARBA00023299"/>
    </source>
</evidence>
<keyword evidence="6" id="KW-0479">Metal-binding</keyword>
<keyword evidence="5" id="KW-0028">Amino-acid biosynthesis</keyword>
<keyword evidence="9" id="KW-0718">Serine biosynthesis</keyword>
<keyword evidence="11" id="KW-1185">Reference proteome</keyword>
<gene>
    <name evidence="10" type="ORF">TASK_LOCUS9603</name>
</gene>
<dbReference type="PANTHER" id="PTHR43344">
    <property type="entry name" value="PHOSPHOSERINE PHOSPHATASE"/>
    <property type="match status" value="1"/>
</dbReference>
<comment type="pathway">
    <text evidence="2">Amino-acid biosynthesis; L-serine biosynthesis; L-serine from 3-phospho-D-glycerate: step 3/3.</text>
</comment>
<dbReference type="OrthoDB" id="27226at2759"/>
<dbReference type="WBParaSite" id="TASK_0000960201-mRNA-1">
    <property type="protein sequence ID" value="TASK_0000960201-mRNA-1"/>
    <property type="gene ID" value="TASK_0000960201"/>
</dbReference>
<dbReference type="GO" id="GO:0000287">
    <property type="term" value="F:magnesium ion binding"/>
    <property type="evidence" value="ECO:0007669"/>
    <property type="project" value="TreeGrafter"/>
</dbReference>
<dbReference type="EMBL" id="UYRS01019274">
    <property type="protein sequence ID" value="VDK44289.1"/>
    <property type="molecule type" value="Genomic_DNA"/>
</dbReference>
<evidence type="ECO:0000313" key="12">
    <source>
        <dbReference type="WBParaSite" id="TASK_0000960201-mRNA-1"/>
    </source>
</evidence>
<dbReference type="InterPro" id="IPR036412">
    <property type="entry name" value="HAD-like_sf"/>
</dbReference>
<dbReference type="InterPro" id="IPR023214">
    <property type="entry name" value="HAD_sf"/>
</dbReference>
<name>A0A0R3WFF9_TAEAS</name>
<evidence type="ECO:0000313" key="11">
    <source>
        <dbReference type="Proteomes" id="UP000282613"/>
    </source>
</evidence>
<reference evidence="12" key="1">
    <citation type="submission" date="2017-02" db="UniProtKB">
        <authorList>
            <consortium name="WormBaseParasite"/>
        </authorList>
    </citation>
    <scope>IDENTIFICATION</scope>
</reference>
<evidence type="ECO:0000256" key="4">
    <source>
        <dbReference type="ARBA" id="ARBA00015196"/>
    </source>
</evidence>
<protein>
    <recommendedName>
        <fullName evidence="4">Phosphoserine phosphatase</fullName>
        <ecNumber evidence="3">3.1.3.3</ecNumber>
    </recommendedName>
</protein>
<dbReference type="InterPro" id="IPR050582">
    <property type="entry name" value="HAD-like_SerB"/>
</dbReference>
<organism evidence="12">
    <name type="scientific">Taenia asiatica</name>
    <name type="common">Asian tapeworm</name>
    <dbReference type="NCBI Taxonomy" id="60517"/>
    <lineage>
        <taxon>Eukaryota</taxon>
        <taxon>Metazoa</taxon>
        <taxon>Spiralia</taxon>
        <taxon>Lophotrochozoa</taxon>
        <taxon>Platyhelminthes</taxon>
        <taxon>Cestoda</taxon>
        <taxon>Eucestoda</taxon>
        <taxon>Cyclophyllidea</taxon>
        <taxon>Taeniidae</taxon>
        <taxon>Taenia</taxon>
    </lineage>
</organism>
<dbReference type="Pfam" id="PF00702">
    <property type="entry name" value="Hydrolase"/>
    <property type="match status" value="1"/>
</dbReference>
<accession>A0A0R3WFF9</accession>
<keyword evidence="8" id="KW-0460">Magnesium</keyword>
<evidence type="ECO:0000256" key="7">
    <source>
        <dbReference type="ARBA" id="ARBA00022801"/>
    </source>
</evidence>
<evidence type="ECO:0000256" key="5">
    <source>
        <dbReference type="ARBA" id="ARBA00022605"/>
    </source>
</evidence>
<dbReference type="NCBIfam" id="TIGR01488">
    <property type="entry name" value="HAD-SF-IB"/>
    <property type="match status" value="1"/>
</dbReference>
<evidence type="ECO:0000256" key="1">
    <source>
        <dbReference type="ARBA" id="ARBA00001946"/>
    </source>
</evidence>
<dbReference type="SUPFAM" id="SSF56784">
    <property type="entry name" value="HAD-like"/>
    <property type="match status" value="1"/>
</dbReference>
<dbReference type="STRING" id="60517.A0A0R3WFF9"/>
<sequence>MLDFSQIKAICFDVDSTVCLDEGLDMLATYCNKGDLVSQMYVKAVRHFAYTSSDLLQPKVASRISSFAAYRCLLIYSREHTVHTIIHDEEYLLRYPFQTTQAMDGTMDVTAALEQRLKILEPSKDLIRRFLDDTPLRLTPGVERLIASLRSSNVEVYLVSGGIFELVDRVAKKLCVPEDHVFSNRLIYNDDGVAVDFDRRQPTSRSDGKKEVVAAIKSQLNGESKTGGVLVVGDGVTDAAACPPADAFLGFGGVITRPSVQRTTPFFFHSFDEMHTFLQHCGLIAHSS</sequence>
<evidence type="ECO:0000256" key="2">
    <source>
        <dbReference type="ARBA" id="ARBA00005135"/>
    </source>
</evidence>
<dbReference type="PANTHER" id="PTHR43344:SF2">
    <property type="entry name" value="PHOSPHOSERINE PHOSPHATASE"/>
    <property type="match status" value="1"/>
</dbReference>
<proteinExistence type="predicted"/>
<evidence type="ECO:0000256" key="3">
    <source>
        <dbReference type="ARBA" id="ARBA00012640"/>
    </source>
</evidence>
<dbReference type="Gene3D" id="3.40.50.1000">
    <property type="entry name" value="HAD superfamily/HAD-like"/>
    <property type="match status" value="1"/>
</dbReference>
<keyword evidence="7" id="KW-0378">Hydrolase</keyword>
<dbReference type="Proteomes" id="UP000282613">
    <property type="component" value="Unassembled WGS sequence"/>
</dbReference>
<dbReference type="EC" id="3.1.3.3" evidence="3"/>
<evidence type="ECO:0000256" key="6">
    <source>
        <dbReference type="ARBA" id="ARBA00022723"/>
    </source>
</evidence>
<reference evidence="10 11" key="2">
    <citation type="submission" date="2018-11" db="EMBL/GenBank/DDBJ databases">
        <authorList>
            <consortium name="Pathogen Informatics"/>
        </authorList>
    </citation>
    <scope>NUCLEOTIDE SEQUENCE [LARGE SCALE GENOMIC DNA]</scope>
</reference>
<evidence type="ECO:0000256" key="8">
    <source>
        <dbReference type="ARBA" id="ARBA00022842"/>
    </source>
</evidence>
<evidence type="ECO:0000313" key="10">
    <source>
        <dbReference type="EMBL" id="VDK44289.1"/>
    </source>
</evidence>
<dbReference type="GO" id="GO:0006564">
    <property type="term" value="P:L-serine biosynthetic process"/>
    <property type="evidence" value="ECO:0007669"/>
    <property type="project" value="UniProtKB-KW"/>
</dbReference>
<dbReference type="AlphaFoldDB" id="A0A0R3WFF9"/>